<dbReference type="Proteomes" id="UP000042527">
    <property type="component" value="Unassembled WGS sequence"/>
</dbReference>
<reference evidence="4" key="1">
    <citation type="submission" date="2015-01" db="EMBL/GenBank/DDBJ databases">
        <authorList>
            <person name="Manzoor Shahid"/>
            <person name="Zubair Saima"/>
        </authorList>
    </citation>
    <scope>NUCLEOTIDE SEQUENCE [LARGE SCALE GENOMIC DNA]</scope>
    <source>
        <strain evidence="4">V1</strain>
    </source>
</reference>
<dbReference type="GeneID" id="57752945"/>
<dbReference type="SMART" id="SM00900">
    <property type="entry name" value="FMN_bind"/>
    <property type="match status" value="1"/>
</dbReference>
<evidence type="ECO:0000313" key="3">
    <source>
        <dbReference type="EMBL" id="QEJ97869.1"/>
    </source>
</evidence>
<name>A0A0B7GYC1_TREPH</name>
<dbReference type="EMBL" id="CDNC01000034">
    <property type="protein sequence ID" value="CEM62602.1"/>
    <property type="molecule type" value="Genomic_DNA"/>
</dbReference>
<dbReference type="OrthoDB" id="1852314at2"/>
<dbReference type="Pfam" id="PF04205">
    <property type="entry name" value="FMN_bind"/>
    <property type="match status" value="1"/>
</dbReference>
<dbReference type="GO" id="GO:0016020">
    <property type="term" value="C:membrane"/>
    <property type="evidence" value="ECO:0007669"/>
    <property type="project" value="InterPro"/>
</dbReference>
<keyword evidence="4" id="KW-1185">Reference proteome</keyword>
<reference evidence="3 5" key="3">
    <citation type="submission" date="2019-08" db="EMBL/GenBank/DDBJ databases">
        <authorList>
            <person name="Kuhnert P."/>
        </authorList>
    </citation>
    <scope>NUCLEOTIDE SEQUENCE [LARGE SCALE GENOMIC DNA]</scope>
    <source>
        <strain evidence="3 5">B36.5</strain>
    </source>
</reference>
<organism evidence="2 4">
    <name type="scientific">Treponema phagedenis</name>
    <dbReference type="NCBI Taxonomy" id="162"/>
    <lineage>
        <taxon>Bacteria</taxon>
        <taxon>Pseudomonadati</taxon>
        <taxon>Spirochaetota</taxon>
        <taxon>Spirochaetia</taxon>
        <taxon>Spirochaetales</taxon>
        <taxon>Treponemataceae</taxon>
        <taxon>Treponema</taxon>
    </lineage>
</organism>
<dbReference type="Gene3D" id="3.90.1010.20">
    <property type="match status" value="1"/>
</dbReference>
<dbReference type="EMBL" id="CP042817">
    <property type="protein sequence ID" value="QEJ97869.1"/>
    <property type="molecule type" value="Genomic_DNA"/>
</dbReference>
<evidence type="ECO:0000259" key="1">
    <source>
        <dbReference type="SMART" id="SM00900"/>
    </source>
</evidence>
<sequence>MKFSKIIFCLMIAGAVVLSCNEKNEKEEPAQKQVLYRDGEYSARSSIQDDWGGTAEVTMTIKDGKIVACEFISYDKDGKLKDQDYGKIDGKIKNQGLYKIAQDSITLSAEYGKRLVETQDVEKVDANSGATISYELFKDAAVSILEKAKLETK</sequence>
<dbReference type="Proteomes" id="UP000323594">
    <property type="component" value="Chromosome"/>
</dbReference>
<dbReference type="GO" id="GO:0010181">
    <property type="term" value="F:FMN binding"/>
    <property type="evidence" value="ECO:0007669"/>
    <property type="project" value="InterPro"/>
</dbReference>
<dbReference type="PIRSF" id="PIRSF036531">
    <property type="entry name" value="Tpp15_prd"/>
    <property type="match status" value="1"/>
</dbReference>
<dbReference type="InterPro" id="IPR007329">
    <property type="entry name" value="FMN-bd"/>
</dbReference>
<feature type="domain" description="FMN-binding" evidence="1">
    <location>
        <begin position="50"/>
        <end position="148"/>
    </location>
</feature>
<dbReference type="AlphaFoldDB" id="A0A0B7GYC1"/>
<proteinExistence type="predicted"/>
<protein>
    <submittedName>
        <fullName evidence="3">FMN-binding protein</fullName>
    </submittedName>
</protein>
<gene>
    <name evidence="3" type="ORF">FUT82_07585</name>
    <name evidence="2" type="ORF">TPHV1_40105</name>
</gene>
<evidence type="ECO:0000313" key="5">
    <source>
        <dbReference type="Proteomes" id="UP000323594"/>
    </source>
</evidence>
<evidence type="ECO:0000313" key="4">
    <source>
        <dbReference type="Proteomes" id="UP000042527"/>
    </source>
</evidence>
<dbReference type="InterPro" id="IPR017058">
    <property type="entry name" value="Major_M_immunogen_Tpp15_prd"/>
</dbReference>
<dbReference type="PROSITE" id="PS51257">
    <property type="entry name" value="PROKAR_LIPOPROTEIN"/>
    <property type="match status" value="1"/>
</dbReference>
<evidence type="ECO:0000313" key="2">
    <source>
        <dbReference type="EMBL" id="CEM62602.1"/>
    </source>
</evidence>
<reference evidence="2" key="2">
    <citation type="submission" date="2015-01" db="EMBL/GenBank/DDBJ databases">
        <authorList>
            <person name="Xiang T."/>
            <person name="Song Y."/>
            <person name="Huang L."/>
            <person name="Wang B."/>
            <person name="Wu P."/>
        </authorList>
    </citation>
    <scope>NUCLEOTIDE SEQUENCE [LARGE SCALE GENOMIC DNA]</scope>
    <source>
        <strain evidence="2">V1</strain>
    </source>
</reference>
<dbReference type="RefSeq" id="WP_002696025.1">
    <property type="nucleotide sequence ID" value="NZ_CDNC01000034.1"/>
</dbReference>
<accession>A0A0B7GYC1</accession>